<dbReference type="AlphaFoldDB" id="A0A2P2CLC1"/>
<dbReference type="Gene3D" id="3.90.25.10">
    <property type="entry name" value="UDP-galactose 4-epimerase, domain 1"/>
    <property type="match status" value="1"/>
</dbReference>
<dbReference type="PANTHER" id="PTHR43162">
    <property type="match status" value="1"/>
</dbReference>
<dbReference type="EMBL" id="CZKB01000028">
    <property type="protein sequence ID" value="CUR62452.1"/>
    <property type="molecule type" value="Genomic_DNA"/>
</dbReference>
<name>A0A2P2CLC1_9ZZZZ</name>
<dbReference type="SUPFAM" id="SSF51735">
    <property type="entry name" value="NAD(P)-binding Rossmann-fold domains"/>
    <property type="match status" value="1"/>
</dbReference>
<accession>A0A2P2CLC1</accession>
<organism evidence="2">
    <name type="scientific">metagenome</name>
    <dbReference type="NCBI Taxonomy" id="256318"/>
    <lineage>
        <taxon>unclassified sequences</taxon>
        <taxon>metagenomes</taxon>
    </lineage>
</organism>
<sequence length="282" mass="30607">MHHVLITGARAKTGTPLADVLAQEPGVVVRAGTRDPRLLRPSASVRPVRFDWDDPTTWPGAVDGVDGVFVVRPDRADAPELVADLVAATPASARVVLLSELDRGYFDPDDWAPRVERAVRDGGRPWTILRPGWFMQVFADPRFFLDDLVRKGRLPLVSGGRAVSWVDSRDIAAVAARALLEDGHQGRAHELTGPEALTLVETAEVLGAALGRRVRPVELSMDEALAGVDDDFQRRNDEGAYDRIRTGMFGALTDTVEQVTGRPPRTLRQFASEVLVPAAGAA</sequence>
<dbReference type="InterPro" id="IPR036291">
    <property type="entry name" value="NAD(P)-bd_dom_sf"/>
</dbReference>
<evidence type="ECO:0000313" key="2">
    <source>
        <dbReference type="EMBL" id="CUR62452.1"/>
    </source>
</evidence>
<reference evidence="2" key="1">
    <citation type="submission" date="2015-08" db="EMBL/GenBank/DDBJ databases">
        <authorList>
            <person name="Babu N.S."/>
            <person name="Beckwith C.J."/>
            <person name="Beseler K.G."/>
            <person name="Brison A."/>
            <person name="Carone J.V."/>
            <person name="Caskin T.P."/>
            <person name="Diamond M."/>
            <person name="Durham M.E."/>
            <person name="Foxe J.M."/>
            <person name="Go M."/>
            <person name="Henderson B.A."/>
            <person name="Jones I.B."/>
            <person name="McGettigan J.A."/>
            <person name="Micheletti S.J."/>
            <person name="Nasrallah M.E."/>
            <person name="Ortiz D."/>
            <person name="Piller C.R."/>
            <person name="Privatt S.R."/>
            <person name="Schneider S.L."/>
            <person name="Sharp S."/>
            <person name="Smith T.C."/>
            <person name="Stanton J.D."/>
            <person name="Ullery H.E."/>
            <person name="Wilson R.J."/>
            <person name="Serrano M.G."/>
            <person name="Buck G."/>
            <person name="Lee V."/>
            <person name="Wang Y."/>
            <person name="Carvalho R."/>
            <person name="Voegtly L."/>
            <person name="Shi R."/>
            <person name="Duckworth R."/>
            <person name="Johnson A."/>
            <person name="Loviza R."/>
            <person name="Walstead R."/>
            <person name="Shah Z."/>
            <person name="Kiflezghi M."/>
            <person name="Wade K."/>
            <person name="Ball S.L."/>
            <person name="Bradley K.W."/>
            <person name="Asai D.J."/>
            <person name="Bowman C.A."/>
            <person name="Russell D.A."/>
            <person name="Pope W.H."/>
            <person name="Jacobs-Sera D."/>
            <person name="Hendrix R.W."/>
            <person name="Hatfull G.F."/>
        </authorList>
    </citation>
    <scope>NUCLEOTIDE SEQUENCE</scope>
</reference>
<dbReference type="Gene3D" id="3.40.50.720">
    <property type="entry name" value="NAD(P)-binding Rossmann-like Domain"/>
    <property type="match status" value="1"/>
</dbReference>
<gene>
    <name evidence="2" type="ORF">NOCA180096</name>
</gene>
<proteinExistence type="predicted"/>
<feature type="domain" description="NAD(P)-binding" evidence="1">
    <location>
        <begin position="8"/>
        <end position="136"/>
    </location>
</feature>
<evidence type="ECO:0000259" key="1">
    <source>
        <dbReference type="Pfam" id="PF13460"/>
    </source>
</evidence>
<dbReference type="PANTHER" id="PTHR43162:SF1">
    <property type="entry name" value="PRESTALK A DIFFERENTIATION PROTEIN A"/>
    <property type="match status" value="1"/>
</dbReference>
<protein>
    <recommendedName>
        <fullName evidence="1">NAD(P)-binding domain-containing protein</fullName>
    </recommendedName>
</protein>
<dbReference type="InterPro" id="IPR051604">
    <property type="entry name" value="Ergot_Alk_Oxidoreductase"/>
</dbReference>
<dbReference type="InterPro" id="IPR016040">
    <property type="entry name" value="NAD(P)-bd_dom"/>
</dbReference>
<dbReference type="Pfam" id="PF13460">
    <property type="entry name" value="NAD_binding_10"/>
    <property type="match status" value="1"/>
</dbReference>